<protein>
    <submittedName>
        <fullName evidence="8">RagB/SusD family nutrient uptake outer membrane protein</fullName>
    </submittedName>
</protein>
<evidence type="ECO:0000256" key="2">
    <source>
        <dbReference type="ARBA" id="ARBA00006275"/>
    </source>
</evidence>
<dbReference type="GO" id="GO:0009279">
    <property type="term" value="C:cell outer membrane"/>
    <property type="evidence" value="ECO:0007669"/>
    <property type="project" value="UniProtKB-SubCell"/>
</dbReference>
<dbReference type="InterPro" id="IPR011990">
    <property type="entry name" value="TPR-like_helical_dom_sf"/>
</dbReference>
<dbReference type="InterPro" id="IPR012944">
    <property type="entry name" value="SusD_RagB_dom"/>
</dbReference>
<keyword evidence="3" id="KW-0732">Signal</keyword>
<keyword evidence="5" id="KW-0998">Cell outer membrane</keyword>
<dbReference type="InterPro" id="IPR033985">
    <property type="entry name" value="SusD-like_N"/>
</dbReference>
<evidence type="ECO:0000259" key="6">
    <source>
        <dbReference type="Pfam" id="PF07980"/>
    </source>
</evidence>
<feature type="domain" description="RagB/SusD" evidence="6">
    <location>
        <begin position="275"/>
        <end position="579"/>
    </location>
</feature>
<gene>
    <name evidence="8" type="ORF">OCK74_02255</name>
</gene>
<feature type="domain" description="SusD-like N-terminal" evidence="7">
    <location>
        <begin position="100"/>
        <end position="229"/>
    </location>
</feature>
<dbReference type="PROSITE" id="PS51257">
    <property type="entry name" value="PROKAR_LIPOPROTEIN"/>
    <property type="match status" value="1"/>
</dbReference>
<dbReference type="Pfam" id="PF07980">
    <property type="entry name" value="SusD_RagB"/>
    <property type="match status" value="1"/>
</dbReference>
<evidence type="ECO:0000256" key="4">
    <source>
        <dbReference type="ARBA" id="ARBA00023136"/>
    </source>
</evidence>
<name>A0A9X3BEX7_9BACT</name>
<reference evidence="8" key="1">
    <citation type="submission" date="2022-09" db="EMBL/GenBank/DDBJ databases">
        <authorList>
            <person name="Yuan C."/>
            <person name="Ke Z."/>
        </authorList>
    </citation>
    <scope>NUCLEOTIDE SEQUENCE</scope>
    <source>
        <strain evidence="8">LB-8</strain>
    </source>
</reference>
<evidence type="ECO:0000256" key="5">
    <source>
        <dbReference type="ARBA" id="ARBA00023237"/>
    </source>
</evidence>
<evidence type="ECO:0000259" key="7">
    <source>
        <dbReference type="Pfam" id="PF14322"/>
    </source>
</evidence>
<evidence type="ECO:0000313" key="8">
    <source>
        <dbReference type="EMBL" id="MCU7547914.1"/>
    </source>
</evidence>
<organism evidence="8 9">
    <name type="scientific">Paraflavisolibacter caeni</name>
    <dbReference type="NCBI Taxonomy" id="2982496"/>
    <lineage>
        <taxon>Bacteria</taxon>
        <taxon>Pseudomonadati</taxon>
        <taxon>Bacteroidota</taxon>
        <taxon>Chitinophagia</taxon>
        <taxon>Chitinophagales</taxon>
        <taxon>Chitinophagaceae</taxon>
        <taxon>Paraflavisolibacter</taxon>
    </lineage>
</organism>
<dbReference type="RefSeq" id="WP_279295358.1">
    <property type="nucleotide sequence ID" value="NZ_JAOTIF010000001.1"/>
</dbReference>
<evidence type="ECO:0000256" key="3">
    <source>
        <dbReference type="ARBA" id="ARBA00022729"/>
    </source>
</evidence>
<dbReference type="Gene3D" id="1.25.40.390">
    <property type="match status" value="1"/>
</dbReference>
<proteinExistence type="inferred from homology"/>
<comment type="subcellular location">
    <subcellularLocation>
        <location evidence="1">Cell outer membrane</location>
    </subcellularLocation>
</comment>
<comment type="similarity">
    <text evidence="2">Belongs to the SusD family.</text>
</comment>
<keyword evidence="9" id="KW-1185">Reference proteome</keyword>
<sequence length="579" mass="64332">MKNILIKYLFVTLVAVTIVLYACKDDFLEPAPQGVYTEAQLTNKQGLNGALINAYATLDGNEATWYAGASNWLWGSVLGGDAYEGTEPTDQVDLNPIMRFEVQFSNPYVLNKWNGIWDGVGQANQVLRLLPKVKDMSDVEKKQVEAEARFLRGHHHFEGKKVFGNIPFIDETVTDFKVPNTDGSGNYVNIWPQIEADFKFAFDNLDEVKPHVGRANKWAAAAFLAKAYMFQNKFAEAKPLFDQIIANGKTSRGVRYQLAINYHENFRVATENNRETIFSIQASYGDGSNTNGSYDLTLAFPHSPSTPGAGCCGFFQPSQSLVNAYQTNSAGLPLLDTYNNSNVTSDENLLSSEPFTPYAGNLDPRLDWSVGRRGIPYLDWGIHPGRSWIRKVDWGGPYSPKKNVFYKADLGTLAGAVGWGWNNDALNYTIMRYADVLLMAAEAEVEVGSLAKATEYVNMIRARAAASPVKKDDGTNAANYVIGPYPTFTNKDEARKAVRFERKLELAMEGHRLFDLNRWGIAAETINGEYLSKESSRRASALGGVVFQKGKHEYLPIPEFAITQSMKDGKATLKQNPGY</sequence>
<dbReference type="Pfam" id="PF14322">
    <property type="entry name" value="SusD-like_3"/>
    <property type="match status" value="1"/>
</dbReference>
<evidence type="ECO:0000256" key="1">
    <source>
        <dbReference type="ARBA" id="ARBA00004442"/>
    </source>
</evidence>
<accession>A0A9X3BEX7</accession>
<dbReference type="Proteomes" id="UP001155483">
    <property type="component" value="Unassembled WGS sequence"/>
</dbReference>
<dbReference type="EMBL" id="JAOTIF010000001">
    <property type="protein sequence ID" value="MCU7547914.1"/>
    <property type="molecule type" value="Genomic_DNA"/>
</dbReference>
<reference evidence="8" key="2">
    <citation type="submission" date="2023-04" db="EMBL/GenBank/DDBJ databases">
        <title>Paracnuella aquatica gen. nov., sp. nov., a member of the family Chitinophagaceae isolated from a hot spring.</title>
        <authorList>
            <person name="Wang C."/>
        </authorList>
    </citation>
    <scope>NUCLEOTIDE SEQUENCE</scope>
    <source>
        <strain evidence="8">LB-8</strain>
    </source>
</reference>
<keyword evidence="4" id="KW-0472">Membrane</keyword>
<dbReference type="SUPFAM" id="SSF48452">
    <property type="entry name" value="TPR-like"/>
    <property type="match status" value="1"/>
</dbReference>
<dbReference type="AlphaFoldDB" id="A0A9X3BEX7"/>
<evidence type="ECO:0000313" key="9">
    <source>
        <dbReference type="Proteomes" id="UP001155483"/>
    </source>
</evidence>
<comment type="caution">
    <text evidence="8">The sequence shown here is derived from an EMBL/GenBank/DDBJ whole genome shotgun (WGS) entry which is preliminary data.</text>
</comment>